<evidence type="ECO:0000256" key="1">
    <source>
        <dbReference type="SAM" id="MobiDB-lite"/>
    </source>
</evidence>
<proteinExistence type="predicted"/>
<dbReference type="OrthoDB" id="446916at2759"/>
<evidence type="ECO:0000313" key="3">
    <source>
        <dbReference type="Proteomes" id="UP000601435"/>
    </source>
</evidence>
<comment type="caution">
    <text evidence="2">The sequence shown here is derived from an EMBL/GenBank/DDBJ whole genome shotgun (WGS) entry which is preliminary data.</text>
</comment>
<sequence>MLVDGKFLALQLIVNGRAGPGIRELLPSDLTALDEHIHRCKLGPFRPGVARGLAEEMATAPNQAEHARAAKELQKLRSKARSELGKLRRIQENRLAQLRTPEEPGALPQKEDKGKDSAIAAGSAFPQDVDIPAFATAGLDPCFDSIGLMYHEVDCMREVRKGGFEFLCGGKYHVWVTCGDENGSCNSASDSRILVIGFSITIHRFLKGGADKLPCPTYKPNSGGSSCGLSMTRPQDFVCSLDDLDHAFWSLIFQERARSAFLPGGVAVDPL</sequence>
<name>A0A812VM80_9DINO</name>
<protein>
    <submittedName>
        <fullName evidence="2">Uncharacterized protein</fullName>
    </submittedName>
</protein>
<dbReference type="Proteomes" id="UP000601435">
    <property type="component" value="Unassembled WGS sequence"/>
</dbReference>
<gene>
    <name evidence="2" type="ORF">SNEC2469_LOCUS17759</name>
</gene>
<reference evidence="2" key="1">
    <citation type="submission" date="2021-02" db="EMBL/GenBank/DDBJ databases">
        <authorList>
            <person name="Dougan E. K."/>
            <person name="Rhodes N."/>
            <person name="Thang M."/>
            <person name="Chan C."/>
        </authorList>
    </citation>
    <scope>NUCLEOTIDE SEQUENCE</scope>
</reference>
<evidence type="ECO:0000313" key="2">
    <source>
        <dbReference type="EMBL" id="CAE7630575.1"/>
    </source>
</evidence>
<accession>A0A812VM80</accession>
<organism evidence="2 3">
    <name type="scientific">Symbiodinium necroappetens</name>
    <dbReference type="NCBI Taxonomy" id="1628268"/>
    <lineage>
        <taxon>Eukaryota</taxon>
        <taxon>Sar</taxon>
        <taxon>Alveolata</taxon>
        <taxon>Dinophyceae</taxon>
        <taxon>Suessiales</taxon>
        <taxon>Symbiodiniaceae</taxon>
        <taxon>Symbiodinium</taxon>
    </lineage>
</organism>
<dbReference type="EMBL" id="CAJNJA010029558">
    <property type="protein sequence ID" value="CAE7630575.1"/>
    <property type="molecule type" value="Genomic_DNA"/>
</dbReference>
<keyword evidence="3" id="KW-1185">Reference proteome</keyword>
<feature type="region of interest" description="Disordered" evidence="1">
    <location>
        <begin position="93"/>
        <end position="116"/>
    </location>
</feature>
<dbReference type="AlphaFoldDB" id="A0A812VM80"/>